<dbReference type="InterPro" id="IPR013956">
    <property type="entry name" value="E3_ubiquit_lig_Bre1"/>
</dbReference>
<keyword evidence="10 15" id="KW-0156">Chromatin regulator</keyword>
<feature type="coiled-coil region" evidence="16">
    <location>
        <begin position="560"/>
        <end position="629"/>
    </location>
</feature>
<sequence>MAAIEDRKRSLPDADTHETKKQKPLNVLSEDGPLTQQDVVYFQKEAIWRQMEIYKQKAKLMARDLQKYKRQYEANELKLNILDLWYEQIITLFNGKIDTENSELNESLLIRVTNNDESSSIDDVLERRRVHLLKVLSPIIDSLKSSALEESRELINKLEKLNSELTSAKASNESLTKTKLGLEEKVETLQQDILNLIKEKERVNSKTLQRLDGNSNNDANGTDEKEDAPNGQTEVKQEVKLEKDASPDAKPVDNEEYEQLTSQLEELKSTNALLTSQIQEITDKNSKSQLEILLLDTKLHNLQEADLSDNMYYKNVVKNNRSLQDQIMKLTKINDANITRLSDLESKQNDLKQLISKQLVEENESLKEQLHKSEGDLVRIRTTRDELISKQSILKSQLENQKTNAELSKLNQVLSSRIEQLEAEHLSKLTEDNSKLSELSKEDLINRVNILSNEMKEIEAAFKETREVSLKKLTGAIDQENLVKKLTIEKTKADQKYFASMRLKDSIQSENKVLKAQVNKSQDLIKNLNELEKNYLNKVDILTKSINDYKTIKENSLQENAQLQDSVKGLRTSKESLENEVKKLTKSLEARTDENSQLQAEVAHSKITINKLEKTLKSTESLLKKYKQNNTSLILQEDEQQLEALRSIAKCSVCSKNWKDTVISVCGHVFCHKCTQERLAARLRRCPSCNKGFSANDLLTIHL</sequence>
<dbReference type="GO" id="GO:0006325">
    <property type="term" value="P:chromatin organization"/>
    <property type="evidence" value="ECO:0007669"/>
    <property type="project" value="UniProtKB-KW"/>
</dbReference>
<comment type="subcellular location">
    <subcellularLocation>
        <location evidence="2 15">Nucleus</location>
    </subcellularLocation>
</comment>
<feature type="region of interest" description="Disordered" evidence="17">
    <location>
        <begin position="1"/>
        <end position="29"/>
    </location>
</feature>
<name>A0A1E4SPY5_9ASCO</name>
<dbReference type="Pfam" id="PF08647">
    <property type="entry name" value="BRE1"/>
    <property type="match status" value="1"/>
</dbReference>
<organism evidence="19 20">
    <name type="scientific">Suhomyces tanzawaensis NRRL Y-17324</name>
    <dbReference type="NCBI Taxonomy" id="984487"/>
    <lineage>
        <taxon>Eukaryota</taxon>
        <taxon>Fungi</taxon>
        <taxon>Dikarya</taxon>
        <taxon>Ascomycota</taxon>
        <taxon>Saccharomycotina</taxon>
        <taxon>Pichiomycetes</taxon>
        <taxon>Debaryomycetaceae</taxon>
        <taxon>Suhomyces</taxon>
    </lineage>
</organism>
<dbReference type="PANTHER" id="PTHR23163:SF0">
    <property type="entry name" value="E3 UBIQUITIN-PROTEIN LIGASE BRE1"/>
    <property type="match status" value="1"/>
</dbReference>
<evidence type="ECO:0000256" key="13">
    <source>
        <dbReference type="ARBA" id="ARBA00059679"/>
    </source>
</evidence>
<evidence type="ECO:0000256" key="3">
    <source>
        <dbReference type="ARBA" id="ARBA00004906"/>
    </source>
</evidence>
<keyword evidence="7 14" id="KW-0863">Zinc-finger</keyword>
<dbReference type="RefSeq" id="XP_020066688.1">
    <property type="nucleotide sequence ID" value="XM_020208686.1"/>
</dbReference>
<dbReference type="STRING" id="984487.A0A1E4SPY5"/>
<dbReference type="Pfam" id="PF13920">
    <property type="entry name" value="zf-C3HC4_3"/>
    <property type="match status" value="1"/>
</dbReference>
<keyword evidence="6 15" id="KW-0479">Metal-binding</keyword>
<protein>
    <recommendedName>
        <fullName evidence="15">E3 ubiquitin protein ligase</fullName>
        <ecNumber evidence="15">2.3.2.27</ecNumber>
    </recommendedName>
</protein>
<keyword evidence="20" id="KW-1185">Reference proteome</keyword>
<dbReference type="Proteomes" id="UP000094285">
    <property type="component" value="Unassembled WGS sequence"/>
</dbReference>
<dbReference type="SUPFAM" id="SSF57850">
    <property type="entry name" value="RING/U-box"/>
    <property type="match status" value="1"/>
</dbReference>
<evidence type="ECO:0000313" key="19">
    <source>
        <dbReference type="EMBL" id="ODV81566.1"/>
    </source>
</evidence>
<dbReference type="GO" id="GO:0008270">
    <property type="term" value="F:zinc ion binding"/>
    <property type="evidence" value="ECO:0007669"/>
    <property type="project" value="UniProtKB-KW"/>
</dbReference>
<dbReference type="EMBL" id="KV453909">
    <property type="protein sequence ID" value="ODV81566.1"/>
    <property type="molecule type" value="Genomic_DNA"/>
</dbReference>
<dbReference type="InterPro" id="IPR001841">
    <property type="entry name" value="Znf_RING"/>
</dbReference>
<keyword evidence="8 15" id="KW-0833">Ubl conjugation pathway</keyword>
<feature type="compositionally biased region" description="Polar residues" evidence="17">
    <location>
        <begin position="207"/>
        <end position="220"/>
    </location>
</feature>
<feature type="coiled-coil region" evidence="16">
    <location>
        <begin position="144"/>
        <end position="206"/>
    </location>
</feature>
<accession>A0A1E4SPY5</accession>
<dbReference type="PANTHER" id="PTHR23163">
    <property type="entry name" value="RING FINGER PROTEIN-RELATED"/>
    <property type="match status" value="1"/>
</dbReference>
<dbReference type="AlphaFoldDB" id="A0A1E4SPY5"/>
<evidence type="ECO:0000256" key="14">
    <source>
        <dbReference type="PROSITE-ProRule" id="PRU00175"/>
    </source>
</evidence>
<evidence type="ECO:0000256" key="4">
    <source>
        <dbReference type="ARBA" id="ARBA00005555"/>
    </source>
</evidence>
<dbReference type="InterPro" id="IPR058643">
    <property type="entry name" value="BRE1-like_CC"/>
</dbReference>
<evidence type="ECO:0000256" key="15">
    <source>
        <dbReference type="RuleBase" id="RU365038"/>
    </source>
</evidence>
<keyword evidence="5 15" id="KW-0808">Transferase</keyword>
<feature type="domain" description="RING-type" evidence="18">
    <location>
        <begin position="651"/>
        <end position="690"/>
    </location>
</feature>
<dbReference type="InterPro" id="IPR013083">
    <property type="entry name" value="Znf_RING/FYVE/PHD"/>
</dbReference>
<evidence type="ECO:0000256" key="7">
    <source>
        <dbReference type="ARBA" id="ARBA00022771"/>
    </source>
</evidence>
<dbReference type="Pfam" id="PF26095">
    <property type="entry name" value="CC_Bre1"/>
    <property type="match status" value="1"/>
</dbReference>
<keyword evidence="9 15" id="KW-0862">Zinc</keyword>
<feature type="compositionally biased region" description="Basic and acidic residues" evidence="17">
    <location>
        <begin position="235"/>
        <end position="253"/>
    </location>
</feature>
<dbReference type="Gene3D" id="3.30.40.10">
    <property type="entry name" value="Zinc/RING finger domain, C3HC4 (zinc finger)"/>
    <property type="match status" value="1"/>
</dbReference>
<evidence type="ECO:0000256" key="17">
    <source>
        <dbReference type="SAM" id="MobiDB-lite"/>
    </source>
</evidence>
<dbReference type="EC" id="2.3.2.27" evidence="15"/>
<feature type="coiled-coil region" evidence="16">
    <location>
        <begin position="404"/>
        <end position="468"/>
    </location>
</feature>
<comment type="pathway">
    <text evidence="3 15">Protein modification; protein ubiquitination.</text>
</comment>
<evidence type="ECO:0000256" key="9">
    <source>
        <dbReference type="ARBA" id="ARBA00022833"/>
    </source>
</evidence>
<gene>
    <name evidence="19" type="ORF">CANTADRAFT_3660</name>
</gene>
<keyword evidence="12 15" id="KW-0539">Nucleus</keyword>
<comment type="function">
    <text evidence="13">E3 ubiquitin-protein ligase that mediates monoubiquitination of histone H2B to form H2BK123ub1. H2BK123ub1 gives a specific tag for epigenetic transcriptional activation and is also a prerequisite for H3K4me and H3K79me formation.</text>
</comment>
<dbReference type="GO" id="GO:0061630">
    <property type="term" value="F:ubiquitin protein ligase activity"/>
    <property type="evidence" value="ECO:0007669"/>
    <property type="project" value="UniProtKB-EC"/>
</dbReference>
<dbReference type="UniPathway" id="UPA00143"/>
<comment type="similarity">
    <text evidence="4 15">Belongs to the BRE1 family.</text>
</comment>
<evidence type="ECO:0000256" key="11">
    <source>
        <dbReference type="ARBA" id="ARBA00023054"/>
    </source>
</evidence>
<keyword evidence="11 15" id="KW-0175">Coiled coil</keyword>
<feature type="coiled-coil region" evidence="16">
    <location>
        <begin position="257"/>
        <end position="284"/>
    </location>
</feature>
<dbReference type="GO" id="GO:0033503">
    <property type="term" value="C:HULC complex"/>
    <property type="evidence" value="ECO:0007669"/>
    <property type="project" value="TreeGrafter"/>
</dbReference>
<dbReference type="GO" id="GO:0016567">
    <property type="term" value="P:protein ubiquitination"/>
    <property type="evidence" value="ECO:0007669"/>
    <property type="project" value="UniProtKB-UniRule"/>
</dbReference>
<dbReference type="FunFam" id="3.30.40.10:FF:000414">
    <property type="entry name" value="E3 ubiquitin protein ligase"/>
    <property type="match status" value="1"/>
</dbReference>
<evidence type="ECO:0000256" key="16">
    <source>
        <dbReference type="SAM" id="Coils"/>
    </source>
</evidence>
<dbReference type="GO" id="GO:0005634">
    <property type="term" value="C:nucleus"/>
    <property type="evidence" value="ECO:0007669"/>
    <property type="project" value="UniProtKB-SubCell"/>
</dbReference>
<reference evidence="20" key="1">
    <citation type="submission" date="2016-05" db="EMBL/GenBank/DDBJ databases">
        <title>Comparative genomics of biotechnologically important yeasts.</title>
        <authorList>
            <consortium name="DOE Joint Genome Institute"/>
            <person name="Riley R."/>
            <person name="Haridas S."/>
            <person name="Wolfe K.H."/>
            <person name="Lopes M.R."/>
            <person name="Hittinger C.T."/>
            <person name="Goker M."/>
            <person name="Salamov A."/>
            <person name="Wisecaver J."/>
            <person name="Long T.M."/>
            <person name="Aerts A.L."/>
            <person name="Barry K."/>
            <person name="Choi C."/>
            <person name="Clum A."/>
            <person name="Coughlan A.Y."/>
            <person name="Deshpande S."/>
            <person name="Douglass A.P."/>
            <person name="Hanson S.J."/>
            <person name="Klenk H.-P."/>
            <person name="Labutti K."/>
            <person name="Lapidus A."/>
            <person name="Lindquist E."/>
            <person name="Lipzen A."/>
            <person name="Meier-Kolthoff J.P."/>
            <person name="Ohm R.A."/>
            <person name="Otillar R.P."/>
            <person name="Pangilinan J."/>
            <person name="Peng Y."/>
            <person name="Rokas A."/>
            <person name="Rosa C.A."/>
            <person name="Scheuner C."/>
            <person name="Sibirny A.A."/>
            <person name="Slot J.C."/>
            <person name="Stielow J.B."/>
            <person name="Sun H."/>
            <person name="Kurtzman C.P."/>
            <person name="Blackwell M."/>
            <person name="Grigoriev I.V."/>
            <person name="Jeffries T.W."/>
        </authorList>
    </citation>
    <scope>NUCLEOTIDE SEQUENCE [LARGE SCALE GENOMIC DNA]</scope>
    <source>
        <strain evidence="20">NRRL Y-17324</strain>
    </source>
</reference>
<dbReference type="GO" id="GO:0006950">
    <property type="term" value="P:response to stress"/>
    <property type="evidence" value="ECO:0007669"/>
    <property type="project" value="UniProtKB-ARBA"/>
</dbReference>
<evidence type="ECO:0000256" key="6">
    <source>
        <dbReference type="ARBA" id="ARBA00022723"/>
    </source>
</evidence>
<feature type="compositionally biased region" description="Basic and acidic residues" evidence="17">
    <location>
        <begin position="1"/>
        <end position="21"/>
    </location>
</feature>
<dbReference type="CDD" id="cd16499">
    <property type="entry name" value="RING-HC_Bre1-like"/>
    <property type="match status" value="1"/>
</dbReference>
<evidence type="ECO:0000256" key="8">
    <source>
        <dbReference type="ARBA" id="ARBA00022786"/>
    </source>
</evidence>
<proteinExistence type="inferred from homology"/>
<dbReference type="GeneID" id="30982823"/>
<dbReference type="SMART" id="SM00184">
    <property type="entry name" value="RING"/>
    <property type="match status" value="1"/>
</dbReference>
<dbReference type="OrthoDB" id="654191at2759"/>
<evidence type="ECO:0000256" key="10">
    <source>
        <dbReference type="ARBA" id="ARBA00022853"/>
    </source>
</evidence>
<evidence type="ECO:0000313" key="20">
    <source>
        <dbReference type="Proteomes" id="UP000094285"/>
    </source>
</evidence>
<feature type="region of interest" description="Disordered" evidence="17">
    <location>
        <begin position="207"/>
        <end position="255"/>
    </location>
</feature>
<evidence type="ECO:0000256" key="2">
    <source>
        <dbReference type="ARBA" id="ARBA00004123"/>
    </source>
</evidence>
<comment type="catalytic activity">
    <reaction evidence="1 15">
        <text>S-ubiquitinyl-[E2 ubiquitin-conjugating enzyme]-L-cysteine + [acceptor protein]-L-lysine = [E2 ubiquitin-conjugating enzyme]-L-cysteine + N(6)-ubiquitinyl-[acceptor protein]-L-lysine.</text>
        <dbReference type="EC" id="2.3.2.27"/>
    </reaction>
</comment>
<evidence type="ECO:0000256" key="12">
    <source>
        <dbReference type="ARBA" id="ARBA00023242"/>
    </source>
</evidence>
<evidence type="ECO:0000256" key="1">
    <source>
        <dbReference type="ARBA" id="ARBA00000900"/>
    </source>
</evidence>
<evidence type="ECO:0000259" key="18">
    <source>
        <dbReference type="PROSITE" id="PS50089"/>
    </source>
</evidence>
<dbReference type="PROSITE" id="PS50089">
    <property type="entry name" value="ZF_RING_2"/>
    <property type="match status" value="1"/>
</dbReference>
<evidence type="ECO:0000256" key="5">
    <source>
        <dbReference type="ARBA" id="ARBA00022679"/>
    </source>
</evidence>